<dbReference type="PANTHER" id="PTHR32054:SF2">
    <property type="entry name" value="PROTEIN PLASTID MOVEMENT IMPAIRED 2"/>
    <property type="match status" value="1"/>
</dbReference>
<dbReference type="OrthoDB" id="685331at2759"/>
<dbReference type="AlphaFoldDB" id="A0A803LB01"/>
<dbReference type="GO" id="GO:0009903">
    <property type="term" value="P:chloroplast avoidance movement"/>
    <property type="evidence" value="ECO:0007669"/>
    <property type="project" value="TreeGrafter"/>
</dbReference>
<reference evidence="5" key="2">
    <citation type="submission" date="2021-03" db="UniProtKB">
        <authorList>
            <consortium name="EnsemblPlants"/>
        </authorList>
    </citation>
    <scope>IDENTIFICATION</scope>
</reference>
<dbReference type="RefSeq" id="XP_021763620.1">
    <property type="nucleotide sequence ID" value="XM_021907928.1"/>
</dbReference>
<dbReference type="GeneID" id="110728253"/>
<dbReference type="GO" id="GO:0009904">
    <property type="term" value="P:chloroplast accumulation movement"/>
    <property type="evidence" value="ECO:0007669"/>
    <property type="project" value="TreeGrafter"/>
</dbReference>
<dbReference type="PANTHER" id="PTHR32054">
    <property type="entry name" value="HEAVY CHAIN, PUTATIVE, EXPRESSED-RELATED-RELATED"/>
    <property type="match status" value="1"/>
</dbReference>
<evidence type="ECO:0000313" key="5">
    <source>
        <dbReference type="EnsemblPlants" id="AUR62009040-RA:cds"/>
    </source>
</evidence>
<evidence type="ECO:0008006" key="7">
    <source>
        <dbReference type="Google" id="ProtNLM"/>
    </source>
</evidence>
<evidence type="ECO:0000256" key="1">
    <source>
        <dbReference type="ARBA" id="ARBA00005485"/>
    </source>
</evidence>
<dbReference type="GO" id="GO:0005829">
    <property type="term" value="C:cytosol"/>
    <property type="evidence" value="ECO:0007669"/>
    <property type="project" value="TreeGrafter"/>
</dbReference>
<evidence type="ECO:0000256" key="4">
    <source>
        <dbReference type="SAM" id="MobiDB-lite"/>
    </source>
</evidence>
<evidence type="ECO:0000256" key="2">
    <source>
        <dbReference type="ARBA" id="ARBA00023054"/>
    </source>
</evidence>
<reference evidence="5" key="1">
    <citation type="journal article" date="2017" name="Nature">
        <title>The genome of Chenopodium quinoa.</title>
        <authorList>
            <person name="Jarvis D.E."/>
            <person name="Ho Y.S."/>
            <person name="Lightfoot D.J."/>
            <person name="Schmoeckel S.M."/>
            <person name="Li B."/>
            <person name="Borm T.J.A."/>
            <person name="Ohyanagi H."/>
            <person name="Mineta K."/>
            <person name="Michell C.T."/>
            <person name="Saber N."/>
            <person name="Kharbatia N.M."/>
            <person name="Rupper R.R."/>
            <person name="Sharp A.R."/>
            <person name="Dally N."/>
            <person name="Boughton B.A."/>
            <person name="Woo Y.H."/>
            <person name="Gao G."/>
            <person name="Schijlen E.G.W.M."/>
            <person name="Guo X."/>
            <person name="Momin A.A."/>
            <person name="Negrao S."/>
            <person name="Al-Babili S."/>
            <person name="Gehring C."/>
            <person name="Roessner U."/>
            <person name="Jung C."/>
            <person name="Murphy K."/>
            <person name="Arold S.T."/>
            <person name="Gojobori T."/>
            <person name="van der Linden C.G."/>
            <person name="van Loo E.N."/>
            <person name="Jellen E.N."/>
            <person name="Maughan P.J."/>
            <person name="Tester M."/>
        </authorList>
    </citation>
    <scope>NUCLEOTIDE SEQUENCE [LARGE SCALE GENOMIC DNA]</scope>
    <source>
        <strain evidence="5">cv. PI 614886</strain>
    </source>
</reference>
<feature type="region of interest" description="Disordered" evidence="4">
    <location>
        <begin position="519"/>
        <end position="585"/>
    </location>
</feature>
<name>A0A803LB01_CHEQI</name>
<comment type="similarity">
    <text evidence="1">Belongs to the WEB family.</text>
</comment>
<dbReference type="OMA" id="HCSTITI"/>
<sequence length="617" mass="70344">MDGSKLVNGRTTGSVKAAINKYGGGRKINQVTNTYKKSLNNASNSEISSSKAQELHVAKNRINQINENRIIAESEINQAEFEILKAKKLVRELTSQIQESELRAKEFQKGKRVEELPGQEENVQYEEVVKEVEAVKRDISKIKLEIERAVEEKFRAEKEADAAGSRLKFYTSAADKLRIEIEEAKEEEVLVELAQIQAQKELAEIEAQKKEEEERYSNLIAETRKKIGILRDEIEKMKYLEDILELTVSEVDVLQNELNLIKEMDSKYQRRVSLNDSALKTVTKDLEAARKELETIQAEGFQLMGSMDIIRIELINMTKEKGEIEKKEAETKNLIKKMNSTLLRAKDKLEVARASEEKAKSMLPSLSLALESLKRDKEAAKKEEEKLKEETDCIRAEIQKIESENDTKEEKLQVVIKALEVVKTSEANALEKLQTLVENAVKARASQTKSTITISKFEYEYLTGCAAGARETADKKVAAAQAWAEALMASEREVKIETALVEREIEELKLEEEQEVKRMEELESVEDSETEQQQKEINHSRKSLQGRRSIKDHDYSSTPLRQAKLRRSGSPATRRISTSTSLSMKRRRKVMLKIAKYFANEQIEDENSVPLKADTDN</sequence>
<evidence type="ECO:0000256" key="3">
    <source>
        <dbReference type="SAM" id="Coils"/>
    </source>
</evidence>
<feature type="coiled-coil region" evidence="3">
    <location>
        <begin position="279"/>
        <end position="337"/>
    </location>
</feature>
<dbReference type="KEGG" id="cqi:110728253"/>
<feature type="coiled-coil region" evidence="3">
    <location>
        <begin position="55"/>
        <end position="222"/>
    </location>
</feature>
<keyword evidence="2 3" id="KW-0175">Coiled coil</keyword>
<dbReference type="Gramene" id="AUR62009040-RA">
    <property type="protein sequence ID" value="AUR62009040-RA:cds"/>
    <property type="gene ID" value="AUR62009040"/>
</dbReference>
<organism evidence="5 6">
    <name type="scientific">Chenopodium quinoa</name>
    <name type="common">Quinoa</name>
    <dbReference type="NCBI Taxonomy" id="63459"/>
    <lineage>
        <taxon>Eukaryota</taxon>
        <taxon>Viridiplantae</taxon>
        <taxon>Streptophyta</taxon>
        <taxon>Embryophyta</taxon>
        <taxon>Tracheophyta</taxon>
        <taxon>Spermatophyta</taxon>
        <taxon>Magnoliopsida</taxon>
        <taxon>eudicotyledons</taxon>
        <taxon>Gunneridae</taxon>
        <taxon>Pentapetalae</taxon>
        <taxon>Caryophyllales</taxon>
        <taxon>Chenopodiaceae</taxon>
        <taxon>Chenopodioideae</taxon>
        <taxon>Atripliceae</taxon>
        <taxon>Chenopodium</taxon>
    </lineage>
</organism>
<dbReference type="Proteomes" id="UP000596660">
    <property type="component" value="Unplaced"/>
</dbReference>
<proteinExistence type="inferred from homology"/>
<feature type="coiled-coil region" evidence="3">
    <location>
        <begin position="363"/>
        <end position="418"/>
    </location>
</feature>
<dbReference type="SMR" id="A0A803LB01"/>
<protein>
    <recommendedName>
        <fullName evidence="7">Protein PLASTID MOVEMENT IMPAIRED 2</fullName>
    </recommendedName>
</protein>
<keyword evidence="6" id="KW-1185">Reference proteome</keyword>
<evidence type="ECO:0000313" key="6">
    <source>
        <dbReference type="Proteomes" id="UP000596660"/>
    </source>
</evidence>
<gene>
    <name evidence="5" type="primary">LOC110728253</name>
</gene>
<accession>A0A803LB01</accession>
<dbReference type="EnsemblPlants" id="AUR62009040-RA">
    <property type="protein sequence ID" value="AUR62009040-RA:cds"/>
    <property type="gene ID" value="AUR62009040"/>
</dbReference>